<evidence type="ECO:0000256" key="1">
    <source>
        <dbReference type="SAM" id="MobiDB-lite"/>
    </source>
</evidence>
<feature type="signal peptide" evidence="2">
    <location>
        <begin position="1"/>
        <end position="33"/>
    </location>
</feature>
<name>A0A1P8WQX4_9PLAN</name>
<organism evidence="3 4">
    <name type="scientific">Fuerstiella marisgermanici</name>
    <dbReference type="NCBI Taxonomy" id="1891926"/>
    <lineage>
        <taxon>Bacteria</taxon>
        <taxon>Pseudomonadati</taxon>
        <taxon>Planctomycetota</taxon>
        <taxon>Planctomycetia</taxon>
        <taxon>Planctomycetales</taxon>
        <taxon>Planctomycetaceae</taxon>
        <taxon>Fuerstiella</taxon>
    </lineage>
</organism>
<sequence precursor="true">MNNTAMRRSTAHILICLLTTVMVALQCIAPATAGCLCAGNSVESRAEASCCSETTTETEWCCETSKCTCGERCGEGNTDCECGCGERPQKPQPAQESESPAESHVKVLADVSLDESIVDVLNAAETTAMSRSHRTPSNPLNVQILLCTWQT</sequence>
<dbReference type="PROSITE" id="PS51257">
    <property type="entry name" value="PROKAR_LIPOPROTEIN"/>
    <property type="match status" value="1"/>
</dbReference>
<feature type="chain" id="PRO_5013043498" description="Metallothionein" evidence="2">
    <location>
        <begin position="34"/>
        <end position="151"/>
    </location>
</feature>
<evidence type="ECO:0008006" key="5">
    <source>
        <dbReference type="Google" id="ProtNLM"/>
    </source>
</evidence>
<protein>
    <recommendedName>
        <fullName evidence="5">Metallothionein</fullName>
    </recommendedName>
</protein>
<feature type="region of interest" description="Disordered" evidence="1">
    <location>
        <begin position="84"/>
        <end position="104"/>
    </location>
</feature>
<keyword evidence="4" id="KW-1185">Reference proteome</keyword>
<dbReference type="KEGG" id="fmr:Fuma_06123"/>
<evidence type="ECO:0000313" key="3">
    <source>
        <dbReference type="EMBL" id="APZ96454.1"/>
    </source>
</evidence>
<gene>
    <name evidence="3" type="ORF">Fuma_06123</name>
</gene>
<evidence type="ECO:0000313" key="4">
    <source>
        <dbReference type="Proteomes" id="UP000187735"/>
    </source>
</evidence>
<dbReference type="EMBL" id="CP017641">
    <property type="protein sequence ID" value="APZ96454.1"/>
    <property type="molecule type" value="Genomic_DNA"/>
</dbReference>
<proteinExistence type="predicted"/>
<dbReference type="Proteomes" id="UP000187735">
    <property type="component" value="Chromosome"/>
</dbReference>
<evidence type="ECO:0000256" key="2">
    <source>
        <dbReference type="SAM" id="SignalP"/>
    </source>
</evidence>
<reference evidence="3 4" key="1">
    <citation type="journal article" date="2016" name="Front. Microbiol.">
        <title>Fuerstia marisgermanicae gen. nov., sp. nov., an Unusual Member of the Phylum Planctomycetes from the German Wadden Sea.</title>
        <authorList>
            <person name="Kohn T."/>
            <person name="Heuer A."/>
            <person name="Jogler M."/>
            <person name="Vollmers J."/>
            <person name="Boedeker C."/>
            <person name="Bunk B."/>
            <person name="Rast P."/>
            <person name="Borchert D."/>
            <person name="Glockner I."/>
            <person name="Freese H.M."/>
            <person name="Klenk H.P."/>
            <person name="Overmann J."/>
            <person name="Kaster A.K."/>
            <person name="Rohde M."/>
            <person name="Wiegand S."/>
            <person name="Jogler C."/>
        </authorList>
    </citation>
    <scope>NUCLEOTIDE SEQUENCE [LARGE SCALE GENOMIC DNA]</scope>
    <source>
        <strain evidence="3 4">NH11</strain>
    </source>
</reference>
<dbReference type="STRING" id="1891926.Fuma_06123"/>
<accession>A0A1P8WQX4</accession>
<keyword evidence="2" id="KW-0732">Signal</keyword>
<dbReference type="AlphaFoldDB" id="A0A1P8WQX4"/>